<protein>
    <submittedName>
        <fullName evidence="2">Putative hornerin-like</fullName>
    </submittedName>
</protein>
<dbReference type="EMBL" id="CM017884">
    <property type="protein sequence ID" value="KAG1366302.1"/>
    <property type="molecule type" value="Genomic_DNA"/>
</dbReference>
<evidence type="ECO:0000313" key="2">
    <source>
        <dbReference type="EMBL" id="KAG1366302.1"/>
    </source>
</evidence>
<proteinExistence type="predicted"/>
<comment type="caution">
    <text evidence="2">The sequence shown here is derived from an EMBL/GenBank/DDBJ whole genome shotgun (WGS) entry which is preliminary data.</text>
</comment>
<organism evidence="2 3">
    <name type="scientific">Cocos nucifera</name>
    <name type="common">Coconut palm</name>
    <dbReference type="NCBI Taxonomy" id="13894"/>
    <lineage>
        <taxon>Eukaryota</taxon>
        <taxon>Viridiplantae</taxon>
        <taxon>Streptophyta</taxon>
        <taxon>Embryophyta</taxon>
        <taxon>Tracheophyta</taxon>
        <taxon>Spermatophyta</taxon>
        <taxon>Magnoliopsida</taxon>
        <taxon>Liliopsida</taxon>
        <taxon>Arecaceae</taxon>
        <taxon>Arecoideae</taxon>
        <taxon>Cocoseae</taxon>
        <taxon>Attaleinae</taxon>
        <taxon>Cocos</taxon>
    </lineage>
</organism>
<dbReference type="AlphaFoldDB" id="A0A8K0NB26"/>
<evidence type="ECO:0000256" key="1">
    <source>
        <dbReference type="SAM" id="MobiDB-lite"/>
    </source>
</evidence>
<name>A0A8K0NB26_COCNU</name>
<evidence type="ECO:0000313" key="3">
    <source>
        <dbReference type="Proteomes" id="UP000797356"/>
    </source>
</evidence>
<accession>A0A8K0NB26</accession>
<dbReference type="PANTHER" id="PTHR16897:SF2">
    <property type="entry name" value="OS03G0226600 PROTEIN"/>
    <property type="match status" value="1"/>
</dbReference>
<dbReference type="OrthoDB" id="567691at2759"/>
<reference evidence="2" key="1">
    <citation type="journal article" date="2017" name="Gigascience">
        <title>The genome draft of coconut (Cocos nucifera).</title>
        <authorList>
            <person name="Xiao Y."/>
            <person name="Xu P."/>
            <person name="Fan H."/>
            <person name="Baudouin L."/>
            <person name="Xia W."/>
            <person name="Bocs S."/>
            <person name="Xu J."/>
            <person name="Li Q."/>
            <person name="Guo A."/>
            <person name="Zhou L."/>
            <person name="Li J."/>
            <person name="Wu Y."/>
            <person name="Ma Z."/>
            <person name="Armero A."/>
            <person name="Issali A.E."/>
            <person name="Liu N."/>
            <person name="Peng M."/>
            <person name="Yang Y."/>
        </authorList>
    </citation>
    <scope>NUCLEOTIDE SEQUENCE</scope>
    <source>
        <tissue evidence="2">Spear leaf of Hainan Tall coconut</tissue>
    </source>
</reference>
<sequence>MPGLLQRNTEFGNAPPPHSPAGSTSASGIWSKRRDVITFHQLQKFWSELPHKARQQLLRIDKHTLFEQARKNPYCSRCNGLLHDGFTQIVMYAKSLQQEGVGMHLPNKIGTSKTQNDSELDEVEDPAVHPWGGLAATKDGRLTLLDCFINARSLKTLQNVFDSA</sequence>
<keyword evidence="3" id="KW-1185">Reference proteome</keyword>
<feature type="region of interest" description="Disordered" evidence="1">
    <location>
        <begin position="1"/>
        <end position="27"/>
    </location>
</feature>
<gene>
    <name evidence="2" type="ORF">COCNU_13G000920</name>
</gene>
<reference evidence="2" key="2">
    <citation type="submission" date="2019-07" db="EMBL/GenBank/DDBJ databases">
        <authorList>
            <person name="Yang Y."/>
            <person name="Bocs S."/>
            <person name="Baudouin L."/>
        </authorList>
    </citation>
    <scope>NUCLEOTIDE SEQUENCE</scope>
    <source>
        <tissue evidence="2">Spear leaf of Hainan Tall coconut</tissue>
    </source>
</reference>
<feature type="compositionally biased region" description="Polar residues" evidence="1">
    <location>
        <begin position="1"/>
        <end position="11"/>
    </location>
</feature>
<dbReference type="PANTHER" id="PTHR16897">
    <property type="entry name" value="OS10G0105400 PROTEIN"/>
    <property type="match status" value="1"/>
</dbReference>
<dbReference type="Proteomes" id="UP000797356">
    <property type="component" value="Chromosome 13"/>
</dbReference>